<keyword evidence="8" id="KW-0921">Nickel transport</keyword>
<dbReference type="AlphaFoldDB" id="A0ABC9Q0E6"/>
<evidence type="ECO:0000256" key="1">
    <source>
        <dbReference type="ARBA" id="ARBA00004651"/>
    </source>
</evidence>
<evidence type="ECO:0000256" key="10">
    <source>
        <dbReference type="ARBA" id="ARBA00024202"/>
    </source>
</evidence>
<feature type="transmembrane region" description="Helical" evidence="13">
    <location>
        <begin position="297"/>
        <end position="323"/>
    </location>
</feature>
<reference evidence="15 16" key="1">
    <citation type="journal article" date="2012" name="MBio">
        <title>Identification of a highly transmissible animal-independent Staphylococcus aureus ST398 clone with distinct genomic and cell adhesion properties.</title>
        <authorList>
            <person name="Uhlemann A.C."/>
            <person name="Porcella S.F."/>
            <person name="Trivedi S."/>
            <person name="Sullivan S.B."/>
            <person name="Hafer C."/>
            <person name="Kennedy A.D."/>
            <person name="Barbian K.D."/>
            <person name="McCarthy A.J."/>
            <person name="Street C."/>
            <person name="Hirschberg D.L."/>
            <person name="Lipkin W.I."/>
            <person name="Lindsay J.A."/>
            <person name="DeLeo F.R."/>
            <person name="Lowy F.D."/>
        </authorList>
    </citation>
    <scope>NUCLEOTIDE SEQUENCE [LARGE SCALE GENOMIC DNA]</scope>
    <source>
        <strain evidence="15 16">DR10</strain>
    </source>
</reference>
<comment type="similarity">
    <text evidence="10">Belongs to the binding-protein-dependent transport system permease family. OppBC subfamily.</text>
</comment>
<dbReference type="InterPro" id="IPR000515">
    <property type="entry name" value="MetI-like"/>
</dbReference>
<feature type="transmembrane region" description="Helical" evidence="13">
    <location>
        <begin position="159"/>
        <end position="187"/>
    </location>
</feature>
<evidence type="ECO:0000256" key="4">
    <source>
        <dbReference type="ARBA" id="ARBA00022596"/>
    </source>
</evidence>
<protein>
    <recommendedName>
        <fullName evidence="12">Nickel import system permease protein NikB</fullName>
    </recommendedName>
</protein>
<evidence type="ECO:0000256" key="6">
    <source>
        <dbReference type="ARBA" id="ARBA00022989"/>
    </source>
</evidence>
<feature type="transmembrane region" description="Helical" evidence="13">
    <location>
        <begin position="122"/>
        <end position="147"/>
    </location>
</feature>
<feature type="transmembrane region" description="Helical" evidence="13">
    <location>
        <begin position="30"/>
        <end position="52"/>
    </location>
</feature>
<dbReference type="InterPro" id="IPR050045">
    <property type="entry name" value="Opp2B"/>
</dbReference>
<keyword evidence="5 13" id="KW-0812">Transmembrane</keyword>
<evidence type="ECO:0000256" key="13">
    <source>
        <dbReference type="RuleBase" id="RU363032"/>
    </source>
</evidence>
<keyword evidence="2 13" id="KW-0813">Transport</keyword>
<comment type="caution">
    <text evidence="15">The sequence shown here is derived from an EMBL/GenBank/DDBJ whole genome shotgun (WGS) entry which is preliminary data.</text>
</comment>
<dbReference type="PANTHER" id="PTHR43163:SF6">
    <property type="entry name" value="DIPEPTIDE TRANSPORT SYSTEM PERMEASE PROTEIN DPPB-RELATED"/>
    <property type="match status" value="1"/>
</dbReference>
<name>A0ABC9Q0E6_STAA5</name>
<dbReference type="GO" id="GO:0005886">
    <property type="term" value="C:plasma membrane"/>
    <property type="evidence" value="ECO:0007669"/>
    <property type="project" value="UniProtKB-SubCell"/>
</dbReference>
<organism evidence="15 16">
    <name type="scientific">Staphylococcus aureus subsp. aureus DR10</name>
    <dbReference type="NCBI Taxonomy" id="1155079"/>
    <lineage>
        <taxon>Bacteria</taxon>
        <taxon>Bacillati</taxon>
        <taxon>Bacillota</taxon>
        <taxon>Bacilli</taxon>
        <taxon>Bacillales</taxon>
        <taxon>Staphylococcaceae</taxon>
        <taxon>Staphylococcus</taxon>
    </lineage>
</organism>
<dbReference type="CDD" id="cd06261">
    <property type="entry name" value="TM_PBP2"/>
    <property type="match status" value="1"/>
</dbReference>
<evidence type="ECO:0000256" key="11">
    <source>
        <dbReference type="ARBA" id="ARBA00038669"/>
    </source>
</evidence>
<evidence type="ECO:0000313" key="16">
    <source>
        <dbReference type="Proteomes" id="UP000003093"/>
    </source>
</evidence>
<feature type="transmembrane region" description="Helical" evidence="13">
    <location>
        <begin position="252"/>
        <end position="277"/>
    </location>
</feature>
<evidence type="ECO:0000256" key="2">
    <source>
        <dbReference type="ARBA" id="ARBA00022448"/>
    </source>
</evidence>
<proteinExistence type="inferred from homology"/>
<dbReference type="EMBL" id="AIDT01000007">
    <property type="protein sequence ID" value="EIA14168.1"/>
    <property type="molecule type" value="Genomic_DNA"/>
</dbReference>
<keyword evidence="7" id="KW-0406">Ion transport</keyword>
<dbReference type="GO" id="GO:0015675">
    <property type="term" value="P:nickel cation transport"/>
    <property type="evidence" value="ECO:0007669"/>
    <property type="project" value="UniProtKB-KW"/>
</dbReference>
<comment type="subcellular location">
    <subcellularLocation>
        <location evidence="1 13">Cell membrane</location>
        <topology evidence="1 13">Multi-pass membrane protein</topology>
    </subcellularLocation>
</comment>
<evidence type="ECO:0000256" key="8">
    <source>
        <dbReference type="ARBA" id="ARBA00023112"/>
    </source>
</evidence>
<feature type="domain" description="ABC transmembrane type-1" evidence="14">
    <location>
        <begin position="123"/>
        <end position="320"/>
    </location>
</feature>
<evidence type="ECO:0000256" key="5">
    <source>
        <dbReference type="ARBA" id="ARBA00022692"/>
    </source>
</evidence>
<dbReference type="InterPro" id="IPR035906">
    <property type="entry name" value="MetI-like_sf"/>
</dbReference>
<gene>
    <name evidence="15" type="ORF">ST398NM02_1382</name>
</gene>
<dbReference type="PANTHER" id="PTHR43163">
    <property type="entry name" value="DIPEPTIDE TRANSPORT SYSTEM PERMEASE PROTEIN DPPB-RELATED"/>
    <property type="match status" value="1"/>
</dbReference>
<keyword evidence="3" id="KW-1003">Cell membrane</keyword>
<evidence type="ECO:0000313" key="15">
    <source>
        <dbReference type="EMBL" id="EIA14168.1"/>
    </source>
</evidence>
<dbReference type="NCBIfam" id="NF045470">
    <property type="entry name" value="Opp2B"/>
    <property type="match status" value="1"/>
</dbReference>
<sequence>MHIHAPFSCKKKVLVTYTRRGTIMFIIKSMLYRLIQMIVVLFVISTLTFILMKLSPGNPVDKILHLDVAQVSTEQINATKEKLGLNDSLLVQWWHWMNHLLHFNLGKSFESKEPVTQILFNYAPITLLISFSTLVVSLCISIPLGIIAAKRFHKWTDKVIRVISTLSISLPAFFIGIILLFIVTNLMNIDSVILSQFILPVLTLSLGMCAYIIRLVRSNLLMLLQSNIVQASRLRGMNECYILIHDLLKPTILPIIPLLGISLGSLIGGTVVIENLFDIPGIGYLLMDSIKSRDYPVIQGCVLFIGFFVVIINTIADLLTLLLDPKQRLQLGNPKNKTNTPLISESSDRHA</sequence>
<dbReference type="SUPFAM" id="SSF161098">
    <property type="entry name" value="MetI-like"/>
    <property type="match status" value="1"/>
</dbReference>
<dbReference type="PROSITE" id="PS50928">
    <property type="entry name" value="ABC_TM1"/>
    <property type="match status" value="1"/>
</dbReference>
<evidence type="ECO:0000256" key="3">
    <source>
        <dbReference type="ARBA" id="ARBA00022475"/>
    </source>
</evidence>
<evidence type="ECO:0000256" key="7">
    <source>
        <dbReference type="ARBA" id="ARBA00023065"/>
    </source>
</evidence>
<comment type="subunit">
    <text evidence="11">The complex is composed of two ATP-binding proteins (NikD and NikE), two transmembrane proteins (NikB and NikC) and a solute-binding protein (NikA).</text>
</comment>
<dbReference type="InterPro" id="IPR045621">
    <property type="entry name" value="BPD_transp_1_N"/>
</dbReference>
<dbReference type="Proteomes" id="UP000003093">
    <property type="component" value="Unassembled WGS sequence"/>
</dbReference>
<keyword evidence="9 13" id="KW-0472">Membrane</keyword>
<dbReference type="Pfam" id="PF00528">
    <property type="entry name" value="BPD_transp_1"/>
    <property type="match status" value="1"/>
</dbReference>
<feature type="transmembrane region" description="Helical" evidence="13">
    <location>
        <begin position="193"/>
        <end position="213"/>
    </location>
</feature>
<evidence type="ECO:0000256" key="9">
    <source>
        <dbReference type="ARBA" id="ARBA00023136"/>
    </source>
</evidence>
<evidence type="ECO:0000259" key="14">
    <source>
        <dbReference type="PROSITE" id="PS50928"/>
    </source>
</evidence>
<keyword evidence="4" id="KW-0533">Nickel</keyword>
<evidence type="ECO:0000256" key="12">
    <source>
        <dbReference type="ARBA" id="ARBA00044774"/>
    </source>
</evidence>
<keyword evidence="6 13" id="KW-1133">Transmembrane helix</keyword>
<dbReference type="Gene3D" id="1.10.3720.10">
    <property type="entry name" value="MetI-like"/>
    <property type="match status" value="1"/>
</dbReference>
<dbReference type="Pfam" id="PF19300">
    <property type="entry name" value="BPD_transp_1_N"/>
    <property type="match status" value="1"/>
</dbReference>
<accession>A0ABC9Q0E6</accession>